<evidence type="ECO:0000256" key="9">
    <source>
        <dbReference type="ARBA" id="ARBA00022741"/>
    </source>
</evidence>
<dbReference type="Pfam" id="PF00809">
    <property type="entry name" value="Pterin_bind"/>
    <property type="match status" value="1"/>
</dbReference>
<comment type="pathway">
    <text evidence="4">Cofactor biosynthesis; tetrahydrofolate biosynthesis; 7,8-dihydrofolate from 2-amino-4-hydroxy-6-hydroxymethyl-7,8-dihydropteridine diphosphate and 4-aminobenzoate: step 1/2.</text>
</comment>
<dbReference type="EMBL" id="OX459119">
    <property type="protein sequence ID" value="CAI9096442.1"/>
    <property type="molecule type" value="Genomic_DNA"/>
</dbReference>
<keyword evidence="7" id="KW-0808">Transferase</keyword>
<evidence type="ECO:0000256" key="10">
    <source>
        <dbReference type="ARBA" id="ARBA00022777"/>
    </source>
</evidence>
<dbReference type="InterPro" id="IPR000489">
    <property type="entry name" value="Pterin-binding_dom"/>
</dbReference>
<comment type="pathway">
    <text evidence="5">Cofactor biosynthesis; tetrahydrofolate biosynthesis; 2-amino-4-hydroxy-6-hydroxymethyl-7,8-dihydropteridine diphosphate from 7,8-dihydroneopterin triphosphate: step 4/4.</text>
</comment>
<organism evidence="16 17">
    <name type="scientific">Oldenlandia corymbosa var. corymbosa</name>
    <dbReference type="NCBI Taxonomy" id="529605"/>
    <lineage>
        <taxon>Eukaryota</taxon>
        <taxon>Viridiplantae</taxon>
        <taxon>Streptophyta</taxon>
        <taxon>Embryophyta</taxon>
        <taxon>Tracheophyta</taxon>
        <taxon>Spermatophyta</taxon>
        <taxon>Magnoliopsida</taxon>
        <taxon>eudicotyledons</taxon>
        <taxon>Gunneridae</taxon>
        <taxon>Pentapetalae</taxon>
        <taxon>asterids</taxon>
        <taxon>lamiids</taxon>
        <taxon>Gentianales</taxon>
        <taxon>Rubiaceae</taxon>
        <taxon>Rubioideae</taxon>
        <taxon>Spermacoceae</taxon>
        <taxon>Hedyotis-Oldenlandia complex</taxon>
        <taxon>Oldenlandia</taxon>
    </lineage>
</organism>
<dbReference type="PROSITE" id="PS00792">
    <property type="entry name" value="DHPS_1"/>
    <property type="match status" value="1"/>
</dbReference>
<dbReference type="GO" id="GO:0005524">
    <property type="term" value="F:ATP binding"/>
    <property type="evidence" value="ECO:0007669"/>
    <property type="project" value="UniProtKB-KW"/>
</dbReference>
<dbReference type="GO" id="GO:0003848">
    <property type="term" value="F:2-amino-4-hydroxy-6-hydroxymethyldihydropteridine diphosphokinase activity"/>
    <property type="evidence" value="ECO:0007669"/>
    <property type="project" value="UniProtKB-EC"/>
</dbReference>
<comment type="catalytic activity">
    <reaction evidence="2">
        <text>6-hydroxymethyl-7,8-dihydropterin + ATP = (7,8-dihydropterin-6-yl)methyl diphosphate + AMP + H(+)</text>
        <dbReference type="Rhea" id="RHEA:11412"/>
        <dbReference type="ChEBI" id="CHEBI:15378"/>
        <dbReference type="ChEBI" id="CHEBI:30616"/>
        <dbReference type="ChEBI" id="CHEBI:44841"/>
        <dbReference type="ChEBI" id="CHEBI:72950"/>
        <dbReference type="ChEBI" id="CHEBI:456215"/>
        <dbReference type="EC" id="2.7.6.3"/>
    </reaction>
</comment>
<dbReference type="CDD" id="cd00483">
    <property type="entry name" value="HPPK"/>
    <property type="match status" value="1"/>
</dbReference>
<evidence type="ECO:0000256" key="2">
    <source>
        <dbReference type="ARBA" id="ARBA00000198"/>
    </source>
</evidence>
<accession>A0AAV1CLZ3</accession>
<dbReference type="PANTHER" id="PTHR20941:SF1">
    <property type="entry name" value="FOLIC ACID SYNTHESIS PROTEIN FOL1"/>
    <property type="match status" value="1"/>
</dbReference>
<evidence type="ECO:0000256" key="8">
    <source>
        <dbReference type="ARBA" id="ARBA00022723"/>
    </source>
</evidence>
<dbReference type="NCBIfam" id="TIGR01498">
    <property type="entry name" value="folK"/>
    <property type="match status" value="1"/>
</dbReference>
<dbReference type="SUPFAM" id="SSF51717">
    <property type="entry name" value="Dihydropteroate synthetase-like"/>
    <property type="match status" value="1"/>
</dbReference>
<gene>
    <name evidence="16" type="ORF">OLC1_LOCUS7198</name>
</gene>
<dbReference type="InterPro" id="IPR011005">
    <property type="entry name" value="Dihydropteroate_synth-like_sf"/>
</dbReference>
<evidence type="ECO:0000256" key="13">
    <source>
        <dbReference type="ARBA" id="ARBA00022909"/>
    </source>
</evidence>
<keyword evidence="13" id="KW-0289">Folate biosynthesis</keyword>
<dbReference type="GO" id="GO:0016301">
    <property type="term" value="F:kinase activity"/>
    <property type="evidence" value="ECO:0007669"/>
    <property type="project" value="UniProtKB-KW"/>
</dbReference>
<feature type="domain" description="Pterin-binding" evidence="15">
    <location>
        <begin position="208"/>
        <end position="476"/>
    </location>
</feature>
<reference evidence="16" key="1">
    <citation type="submission" date="2023-03" db="EMBL/GenBank/DDBJ databases">
        <authorList>
            <person name="Julca I."/>
        </authorList>
    </citation>
    <scope>NUCLEOTIDE SEQUENCE</scope>
</reference>
<evidence type="ECO:0000256" key="12">
    <source>
        <dbReference type="ARBA" id="ARBA00022842"/>
    </source>
</evidence>
<dbReference type="Gene3D" id="3.30.70.560">
    <property type="entry name" value="7,8-Dihydro-6-hydroxymethylpterin-pyrophosphokinase HPPK"/>
    <property type="match status" value="1"/>
</dbReference>
<dbReference type="PROSITE" id="PS50972">
    <property type="entry name" value="PTERIN_BINDING"/>
    <property type="match status" value="1"/>
</dbReference>
<dbReference type="InterPro" id="IPR006390">
    <property type="entry name" value="DHP_synth_dom"/>
</dbReference>
<keyword evidence="10" id="KW-0418">Kinase</keyword>
<dbReference type="AlphaFoldDB" id="A0AAV1CLZ3"/>
<dbReference type="CDD" id="cd00739">
    <property type="entry name" value="DHPS"/>
    <property type="match status" value="1"/>
</dbReference>
<dbReference type="PANTHER" id="PTHR20941">
    <property type="entry name" value="FOLATE SYNTHESIS PROTEINS"/>
    <property type="match status" value="1"/>
</dbReference>
<dbReference type="InterPro" id="IPR035907">
    <property type="entry name" value="Hppk_sf"/>
</dbReference>
<dbReference type="GO" id="GO:0004156">
    <property type="term" value="F:dihydropteroate synthase activity"/>
    <property type="evidence" value="ECO:0007669"/>
    <property type="project" value="UniProtKB-EC"/>
</dbReference>
<evidence type="ECO:0000313" key="16">
    <source>
        <dbReference type="EMBL" id="CAI9096442.1"/>
    </source>
</evidence>
<evidence type="ECO:0000256" key="4">
    <source>
        <dbReference type="ARBA" id="ARBA00004763"/>
    </source>
</evidence>
<dbReference type="NCBIfam" id="TIGR01496">
    <property type="entry name" value="DHPS"/>
    <property type="match status" value="1"/>
</dbReference>
<dbReference type="InterPro" id="IPR000550">
    <property type="entry name" value="Hppk"/>
</dbReference>
<keyword evidence="11" id="KW-0067">ATP-binding</keyword>
<evidence type="ECO:0000256" key="1">
    <source>
        <dbReference type="ARBA" id="ARBA00000012"/>
    </source>
</evidence>
<dbReference type="GO" id="GO:0046872">
    <property type="term" value="F:metal ion binding"/>
    <property type="evidence" value="ECO:0007669"/>
    <property type="project" value="UniProtKB-KW"/>
</dbReference>
<evidence type="ECO:0000256" key="3">
    <source>
        <dbReference type="ARBA" id="ARBA00001946"/>
    </source>
</evidence>
<dbReference type="PROSITE" id="PS00793">
    <property type="entry name" value="DHPS_2"/>
    <property type="match status" value="1"/>
</dbReference>
<dbReference type="Gene3D" id="3.20.20.20">
    <property type="entry name" value="Dihydropteroate synthase-like"/>
    <property type="match status" value="1"/>
</dbReference>
<evidence type="ECO:0000256" key="5">
    <source>
        <dbReference type="ARBA" id="ARBA00005051"/>
    </source>
</evidence>
<dbReference type="Pfam" id="PF01288">
    <property type="entry name" value="HPPK"/>
    <property type="match status" value="1"/>
</dbReference>
<evidence type="ECO:0000259" key="15">
    <source>
        <dbReference type="PROSITE" id="PS50972"/>
    </source>
</evidence>
<evidence type="ECO:0000256" key="11">
    <source>
        <dbReference type="ARBA" id="ARBA00022840"/>
    </source>
</evidence>
<evidence type="ECO:0000313" key="17">
    <source>
        <dbReference type="Proteomes" id="UP001161247"/>
    </source>
</evidence>
<comment type="cofactor">
    <cofactor evidence="3">
        <name>Mg(2+)</name>
        <dbReference type="ChEBI" id="CHEBI:18420"/>
    </cofactor>
</comment>
<sequence>MTACRSFFHSFPEAVEVHSQEQEVVIALGSNVGDRLNNFDEALHAMRKSGIEIRRHGCLYETAPAYVTDQPRFLNSAVRGITKLGPHDLLGALKKIEKDLGRTAGIRYGPRPIDLDILFYGGFKINSDILAVPHERIWERSFVMAPLLDVLGTDIESDTVACWHSFAKHPGGLFESWSKLGGNSLFEKEGMMRVLPIGNRLWNWSERTWVMGIVNLTPDSFSDGGKYPSVEAAVSQVRLMLSEGADIIDFGAQSTRPMASRISVQEELDRLLPVLEAVRQLPEMKGKLISVDTFYSKVALEAVKSGADLVNDVSGGQLDPEMHKVVAALKVPYVAMHMRGDPSTMQNSENVQYSDVCKEVASELCSRVGEAELSGIPAWRIIIDPGIGFSKKTEQNLEILNGLPTIRAEIAKKSLATSHVPMLIGPSRKRFLGEICARSAASERDAATVASITAGILAGANVVRVHNVKDNADAAKLCDALLQKRRVVS</sequence>
<dbReference type="GO" id="GO:0046654">
    <property type="term" value="P:tetrahydrofolate biosynthetic process"/>
    <property type="evidence" value="ECO:0007669"/>
    <property type="project" value="TreeGrafter"/>
</dbReference>
<dbReference type="SUPFAM" id="SSF55083">
    <property type="entry name" value="6-hydroxymethyl-7,8-dihydropterin pyrophosphokinase, HPPK"/>
    <property type="match status" value="1"/>
</dbReference>
<keyword evidence="9" id="KW-0547">Nucleotide-binding</keyword>
<keyword evidence="8" id="KW-0479">Metal-binding</keyword>
<evidence type="ECO:0000256" key="7">
    <source>
        <dbReference type="ARBA" id="ARBA00022679"/>
    </source>
</evidence>
<evidence type="ECO:0000256" key="6">
    <source>
        <dbReference type="ARBA" id="ARBA00009951"/>
    </source>
</evidence>
<comment type="similarity">
    <text evidence="6">In the C-terminal section; belongs to the DHPS family.</text>
</comment>
<dbReference type="InterPro" id="IPR045031">
    <property type="entry name" value="DHP_synth-like"/>
</dbReference>
<proteinExistence type="inferred from homology"/>
<evidence type="ECO:0000256" key="14">
    <source>
        <dbReference type="ARBA" id="ARBA00023268"/>
    </source>
</evidence>
<keyword evidence="12" id="KW-0460">Magnesium</keyword>
<dbReference type="GO" id="GO:0046656">
    <property type="term" value="P:folic acid biosynthetic process"/>
    <property type="evidence" value="ECO:0007669"/>
    <property type="project" value="UniProtKB-KW"/>
</dbReference>
<comment type="catalytic activity">
    <reaction evidence="1">
        <text>(7,8-dihydropterin-6-yl)methyl diphosphate + 4-aminobenzoate = 7,8-dihydropteroate + diphosphate</text>
        <dbReference type="Rhea" id="RHEA:19949"/>
        <dbReference type="ChEBI" id="CHEBI:17836"/>
        <dbReference type="ChEBI" id="CHEBI:17839"/>
        <dbReference type="ChEBI" id="CHEBI:33019"/>
        <dbReference type="ChEBI" id="CHEBI:72950"/>
        <dbReference type="EC" id="2.5.1.15"/>
    </reaction>
</comment>
<dbReference type="PROSITE" id="PS00794">
    <property type="entry name" value="HPPK"/>
    <property type="match status" value="1"/>
</dbReference>
<dbReference type="FunFam" id="3.20.20.20:FF:000006">
    <property type="entry name" value="Dihydropteroate synthase"/>
    <property type="match status" value="1"/>
</dbReference>
<protein>
    <submittedName>
        <fullName evidence="16">OLC1v1032593C1</fullName>
    </submittedName>
</protein>
<keyword evidence="17" id="KW-1185">Reference proteome</keyword>
<dbReference type="Proteomes" id="UP001161247">
    <property type="component" value="Chromosome 2"/>
</dbReference>
<keyword evidence="14" id="KW-0511">Multifunctional enzyme</keyword>
<name>A0AAV1CLZ3_OLDCO</name>